<dbReference type="PATRIC" id="fig|1280950.3.peg.3257"/>
<dbReference type="Gene3D" id="3.20.20.70">
    <property type="entry name" value="Aldolase class I"/>
    <property type="match status" value="1"/>
</dbReference>
<dbReference type="eggNOG" id="COG3246">
    <property type="taxonomic scope" value="Bacteria"/>
</dbReference>
<accession>A0A059FBF9</accession>
<dbReference type="Pfam" id="PF05853">
    <property type="entry name" value="BKACE"/>
    <property type="match status" value="1"/>
</dbReference>
<dbReference type="AlphaFoldDB" id="A0A059FBF9"/>
<evidence type="ECO:0008006" key="7">
    <source>
        <dbReference type="Google" id="ProtNLM"/>
    </source>
</evidence>
<evidence type="ECO:0000256" key="2">
    <source>
        <dbReference type="ARBA" id="ARBA00022679"/>
    </source>
</evidence>
<name>A0A059FBF9_9PROT</name>
<gene>
    <name evidence="5" type="ORF">HJO_16235</name>
</gene>
<proteinExistence type="predicted"/>
<evidence type="ECO:0000256" key="4">
    <source>
        <dbReference type="ARBA" id="ARBA00022833"/>
    </source>
</evidence>
<reference evidence="5 6" key="1">
    <citation type="journal article" date="2014" name="Antonie Van Leeuwenhoek">
        <title>Hyphomonas beringensis sp. nov. and Hyphomonas chukchiensis sp. nov., isolated from surface seawater of the Bering Sea and Chukchi Sea.</title>
        <authorList>
            <person name="Li C."/>
            <person name="Lai Q."/>
            <person name="Li G."/>
            <person name="Dong C."/>
            <person name="Wang J."/>
            <person name="Liao Y."/>
            <person name="Shao Z."/>
        </authorList>
    </citation>
    <scope>NUCLEOTIDE SEQUENCE [LARGE SCALE GENOMIC DNA]</scope>
    <source>
        <strain evidence="5 6">MHS-2</strain>
    </source>
</reference>
<keyword evidence="2" id="KW-0808">Transferase</keyword>
<dbReference type="STRING" id="1280950.HJO_16235"/>
<dbReference type="Proteomes" id="UP000025171">
    <property type="component" value="Unassembled WGS sequence"/>
</dbReference>
<evidence type="ECO:0000256" key="1">
    <source>
        <dbReference type="ARBA" id="ARBA00001947"/>
    </source>
</evidence>
<comment type="caution">
    <text evidence="5">The sequence shown here is derived from an EMBL/GenBank/DDBJ whole genome shotgun (WGS) entry which is preliminary data.</text>
</comment>
<organism evidence="5 6">
    <name type="scientific">Hyphomonas johnsonii MHS-2</name>
    <dbReference type="NCBI Taxonomy" id="1280950"/>
    <lineage>
        <taxon>Bacteria</taxon>
        <taxon>Pseudomonadati</taxon>
        <taxon>Pseudomonadota</taxon>
        <taxon>Alphaproteobacteria</taxon>
        <taxon>Hyphomonadales</taxon>
        <taxon>Hyphomonadaceae</taxon>
        <taxon>Hyphomonas</taxon>
    </lineage>
</organism>
<dbReference type="EMBL" id="ARYK01000011">
    <property type="protein sequence ID" value="KCZ87949.1"/>
    <property type="molecule type" value="Genomic_DNA"/>
</dbReference>
<evidence type="ECO:0000313" key="6">
    <source>
        <dbReference type="Proteomes" id="UP000025171"/>
    </source>
</evidence>
<dbReference type="RefSeq" id="WP_035619095.1">
    <property type="nucleotide sequence ID" value="NZ_ARYK01000011.1"/>
</dbReference>
<dbReference type="InterPro" id="IPR008567">
    <property type="entry name" value="BKACE"/>
</dbReference>
<sequence length="282" mass="30321">MNNPERLISVAPNGARKLRADHPALPLSPEDIAADAAACVAEGASLLHLHVRDAEGRHSLSADAYKAAINAVRDQTGSDLIIQITTESAGIFDRTAQIAVVESVRPESCSVALRELSPNGSQEEVATYRQFLADCRRESIWVQHILYDADDVRRFSDLRADGVYGEELPFILLVVGRYRSESQSDTLELRAMLDALDESPAAKPVWAACAFGQGETNLLSEAARSGGHVRVGFENNFLMADGSLAGSNASRVGEVAAALGSLGLSPMSADGARKAFKLRRYR</sequence>
<dbReference type="OrthoDB" id="9805277at2"/>
<keyword evidence="3" id="KW-0479">Metal-binding</keyword>
<dbReference type="PANTHER" id="PTHR37418">
    <property type="entry name" value="3-KETO-5-AMINOHEXANOATE CLEAVAGE ENZYME-RELATED"/>
    <property type="match status" value="1"/>
</dbReference>
<dbReference type="InterPro" id="IPR013785">
    <property type="entry name" value="Aldolase_TIM"/>
</dbReference>
<dbReference type="PANTHER" id="PTHR37418:SF2">
    <property type="entry name" value="3-KETO-5-AMINOHEXANOATE CLEAVAGE ENZYME"/>
    <property type="match status" value="1"/>
</dbReference>
<dbReference type="GO" id="GO:0046872">
    <property type="term" value="F:metal ion binding"/>
    <property type="evidence" value="ECO:0007669"/>
    <property type="project" value="UniProtKB-KW"/>
</dbReference>
<comment type="cofactor">
    <cofactor evidence="1">
        <name>Zn(2+)</name>
        <dbReference type="ChEBI" id="CHEBI:29105"/>
    </cofactor>
</comment>
<evidence type="ECO:0000313" key="5">
    <source>
        <dbReference type="EMBL" id="KCZ87949.1"/>
    </source>
</evidence>
<keyword evidence="6" id="KW-1185">Reference proteome</keyword>
<evidence type="ECO:0000256" key="3">
    <source>
        <dbReference type="ARBA" id="ARBA00022723"/>
    </source>
</evidence>
<keyword evidence="4" id="KW-0862">Zinc</keyword>
<protein>
    <recommendedName>
        <fullName evidence="7">Class III aminotransferase</fullName>
    </recommendedName>
</protein>
<dbReference type="GO" id="GO:0043720">
    <property type="term" value="F:3-keto-5-aminohexanoate cleavage activity"/>
    <property type="evidence" value="ECO:0007669"/>
    <property type="project" value="InterPro"/>
</dbReference>